<dbReference type="NCBIfam" id="TIGR00128">
    <property type="entry name" value="fabD"/>
    <property type="match status" value="1"/>
</dbReference>
<dbReference type="RefSeq" id="WP_342552004.1">
    <property type="nucleotide sequence ID" value="NZ_CP159992.1"/>
</dbReference>
<name>A0AAU8NHB6_9BACL</name>
<dbReference type="Pfam" id="PF00698">
    <property type="entry name" value="Acyl_transf_1"/>
    <property type="match status" value="1"/>
</dbReference>
<evidence type="ECO:0000256" key="3">
    <source>
        <dbReference type="ARBA" id="ARBA00023315"/>
    </source>
</evidence>
<evidence type="ECO:0000256" key="2">
    <source>
        <dbReference type="ARBA" id="ARBA00022679"/>
    </source>
</evidence>
<accession>A0AAU8NHB6</accession>
<dbReference type="SMART" id="SM00827">
    <property type="entry name" value="PKS_AT"/>
    <property type="match status" value="1"/>
</dbReference>
<dbReference type="SUPFAM" id="SSF52151">
    <property type="entry name" value="FabD/lysophospholipase-like"/>
    <property type="match status" value="1"/>
</dbReference>
<proteinExistence type="predicted"/>
<dbReference type="InterPro" id="IPR016036">
    <property type="entry name" value="Malonyl_transacylase_ACP-bd"/>
</dbReference>
<dbReference type="AlphaFoldDB" id="A0AAU8NHB6"/>
<organism evidence="6">
    <name type="scientific">Paenibacillus sp. AN1007</name>
    <dbReference type="NCBI Taxonomy" id="3151385"/>
    <lineage>
        <taxon>Bacteria</taxon>
        <taxon>Bacillati</taxon>
        <taxon>Bacillota</taxon>
        <taxon>Bacilli</taxon>
        <taxon>Bacillales</taxon>
        <taxon>Paenibacillaceae</taxon>
        <taxon>Paenibacillus</taxon>
    </lineage>
</organism>
<evidence type="ECO:0000256" key="4">
    <source>
        <dbReference type="ARBA" id="ARBA00048462"/>
    </source>
</evidence>
<feature type="domain" description="Malonyl-CoA:ACP transacylase (MAT)" evidence="5">
    <location>
        <begin position="7"/>
        <end position="328"/>
    </location>
</feature>
<dbReference type="GO" id="GO:0006633">
    <property type="term" value="P:fatty acid biosynthetic process"/>
    <property type="evidence" value="ECO:0007669"/>
    <property type="project" value="TreeGrafter"/>
</dbReference>
<dbReference type="Gene3D" id="3.40.366.10">
    <property type="entry name" value="Malonyl-Coenzyme A Acyl Carrier Protein, domain 2"/>
    <property type="match status" value="1"/>
</dbReference>
<dbReference type="GO" id="GO:0004314">
    <property type="term" value="F:[acyl-carrier-protein] S-malonyltransferase activity"/>
    <property type="evidence" value="ECO:0007669"/>
    <property type="project" value="UniProtKB-EC"/>
</dbReference>
<protein>
    <recommendedName>
        <fullName evidence="1">[acyl-carrier-protein] S-malonyltransferase</fullName>
        <ecNumber evidence="1">2.3.1.39</ecNumber>
    </recommendedName>
</protein>
<dbReference type="PANTHER" id="PTHR42681:SF1">
    <property type="entry name" value="MALONYL-COA-ACYL CARRIER PROTEIN TRANSACYLASE, MITOCHONDRIAL"/>
    <property type="match status" value="1"/>
</dbReference>
<keyword evidence="3 6" id="KW-0012">Acyltransferase</keyword>
<evidence type="ECO:0000313" key="6">
    <source>
        <dbReference type="EMBL" id="XCP96340.1"/>
    </source>
</evidence>
<sequence length="407" mass="46018">MPTTAFLFPGQGSQYVGMGRKLYDEFTLAKHYFEEANDTLGFNLTELCFEGSHSQLMQTMNTQPAILAVSVIAFEIGRRELGWEPDFMAGHSLGEYSALVCSGVLSFRDGLEIVRKRGLLMQAAHSSDSGAMVAVTHAASDQLEEFCRQASNESSQVVIACYNSLNQHVLAGHRAAVQLVVERLQVQFPDVSIKYLNVSAPFHSPLMQSAAEKLAVELQKLETRDARWPIISNVMARPYGRQELLPLLYRQMIQPVRWLETMHYLNSQGIRRTVEVGPRQVLTRLMKETYPAVQTWQFDHPKQLEELRTYFDGSDNDREAIIVSIRQSLTAAIIARNRNHDAMAYSAGVILPIEQIRDLIEKLAENNSLDFTQTLIRIKGLLQSVLFTKQLPLEEQMIIMDKLPANF</sequence>
<reference evidence="6" key="1">
    <citation type="submission" date="2024-05" db="EMBL/GenBank/DDBJ databases">
        <title>Draft genome assemblies of 36 bacteria isolated from hibernating arctic ground squirrels.</title>
        <authorList>
            <person name="McKee H."/>
            <person name="Mullen L."/>
            <person name="Drown D.M."/>
            <person name="Duddleston K.N."/>
        </authorList>
    </citation>
    <scope>NUCLEOTIDE SEQUENCE</scope>
    <source>
        <strain evidence="6">AN1007</strain>
    </source>
</reference>
<evidence type="ECO:0000259" key="5">
    <source>
        <dbReference type="SMART" id="SM00827"/>
    </source>
</evidence>
<dbReference type="EC" id="2.3.1.39" evidence="1"/>
<dbReference type="SUPFAM" id="SSF55048">
    <property type="entry name" value="Probable ACP-binding domain of malonyl-CoA ACP transacylase"/>
    <property type="match status" value="1"/>
</dbReference>
<dbReference type="InterPro" id="IPR001227">
    <property type="entry name" value="Ac_transferase_dom_sf"/>
</dbReference>
<dbReference type="PANTHER" id="PTHR42681">
    <property type="entry name" value="MALONYL-COA-ACYL CARRIER PROTEIN TRANSACYLASE, MITOCHONDRIAL"/>
    <property type="match status" value="1"/>
</dbReference>
<evidence type="ECO:0000256" key="1">
    <source>
        <dbReference type="ARBA" id="ARBA00013258"/>
    </source>
</evidence>
<dbReference type="InterPro" id="IPR004410">
    <property type="entry name" value="Malonyl_CoA-ACP_transAc_FabD"/>
</dbReference>
<dbReference type="Gene3D" id="3.30.70.250">
    <property type="entry name" value="Malonyl-CoA ACP transacylase, ACP-binding"/>
    <property type="match status" value="1"/>
</dbReference>
<dbReference type="EMBL" id="CP159992">
    <property type="protein sequence ID" value="XCP96340.1"/>
    <property type="molecule type" value="Genomic_DNA"/>
</dbReference>
<dbReference type="InterPro" id="IPR050858">
    <property type="entry name" value="Mal-CoA-ACP_Trans/PKS_FabD"/>
</dbReference>
<gene>
    <name evidence="6" type="primary">fabD</name>
    <name evidence="6" type="ORF">ABXS70_06445</name>
</gene>
<comment type="catalytic activity">
    <reaction evidence="4">
        <text>holo-[ACP] + malonyl-CoA = malonyl-[ACP] + CoA</text>
        <dbReference type="Rhea" id="RHEA:41792"/>
        <dbReference type="Rhea" id="RHEA-COMP:9623"/>
        <dbReference type="Rhea" id="RHEA-COMP:9685"/>
        <dbReference type="ChEBI" id="CHEBI:57287"/>
        <dbReference type="ChEBI" id="CHEBI:57384"/>
        <dbReference type="ChEBI" id="CHEBI:64479"/>
        <dbReference type="ChEBI" id="CHEBI:78449"/>
        <dbReference type="EC" id="2.3.1.39"/>
    </reaction>
</comment>
<dbReference type="InterPro" id="IPR014043">
    <property type="entry name" value="Acyl_transferase_dom"/>
</dbReference>
<keyword evidence="2 6" id="KW-0808">Transferase</keyword>
<dbReference type="InterPro" id="IPR016035">
    <property type="entry name" value="Acyl_Trfase/lysoPLipase"/>
</dbReference>